<gene>
    <name evidence="1" type="ORF">TtJL18_1255</name>
</gene>
<dbReference type="PROSITE" id="PS51257">
    <property type="entry name" value="PROKAR_LIPOPROTEIN"/>
    <property type="match status" value="1"/>
</dbReference>
<evidence type="ECO:0008006" key="3">
    <source>
        <dbReference type="Google" id="ProtNLM"/>
    </source>
</evidence>
<sequence length="156" mass="17049">MKVRLGLLLLGALLGGCSIVITPLPPELWDLWSQDRYCTYKTTRVDFSFDFSGLIDRLEVYLLDEGQDPWEARPGQKVADLNTFILGEGRVTGYVDVTPSQTRQSLSPQGIIVEPVGNKVLWVRGFNGGAASAYVKSSVVMLPDNTSDCDPGKTAP</sequence>
<evidence type="ECO:0000313" key="2">
    <source>
        <dbReference type="Proteomes" id="UP000007388"/>
    </source>
</evidence>
<protein>
    <recommendedName>
        <fullName evidence="3">Lipoprotein</fullName>
    </recommendedName>
</protein>
<dbReference type="KEGG" id="ttl:TtJL18_1255"/>
<dbReference type="PATRIC" id="fig|798128.4.peg.1226"/>
<dbReference type="AlphaFoldDB" id="H9ZS35"/>
<dbReference type="EMBL" id="CP003252">
    <property type="protein sequence ID" value="AFH39145.1"/>
    <property type="molecule type" value="Genomic_DNA"/>
</dbReference>
<proteinExistence type="predicted"/>
<reference evidence="1 2" key="1">
    <citation type="journal article" date="2013" name="Genome Announc.">
        <title>Whole Genome Sequencing of Thermus oshimai JL-2 and Thermus thermophilus JL-18, Incomplete Denitrifiers from the United States Great Basin.</title>
        <authorList>
            <person name="Murugapiran S.K."/>
            <person name="Huntemann M."/>
            <person name="Wei C.L."/>
            <person name="Han J."/>
            <person name="Detter J.C."/>
            <person name="Han C.S."/>
            <person name="Erkkila T.H."/>
            <person name="Teshima H."/>
            <person name="Chen A."/>
            <person name="Kyrpides N."/>
            <person name="Mavrommatis K."/>
            <person name="Markowitz V."/>
            <person name="Szeto E."/>
            <person name="Ivanova N."/>
            <person name="Pagani I."/>
            <person name="Lam J."/>
            <person name="McDonald A.I."/>
            <person name="Dodsworth J.A."/>
            <person name="Pati A."/>
            <person name="Goodwin L."/>
            <person name="Peters L."/>
            <person name="Pitluck S."/>
            <person name="Woyke T."/>
            <person name="Hedlund B.P."/>
        </authorList>
    </citation>
    <scope>NUCLEOTIDE SEQUENCE [LARGE SCALE GENOMIC DNA]</scope>
    <source>
        <strain evidence="1 2">JL-18</strain>
    </source>
</reference>
<dbReference type="Proteomes" id="UP000007388">
    <property type="component" value="Chromosome"/>
</dbReference>
<evidence type="ECO:0000313" key="1">
    <source>
        <dbReference type="EMBL" id="AFH39145.1"/>
    </source>
</evidence>
<dbReference type="HOGENOM" id="CLU_1651363_0_0_0"/>
<dbReference type="RefSeq" id="WP_014629772.1">
    <property type="nucleotide sequence ID" value="NC_017587.1"/>
</dbReference>
<name>H9ZS35_THETH</name>
<dbReference type="STRING" id="798128.TtJL18_1255"/>
<accession>H9ZS35</accession>
<organism evidence="1 2">
    <name type="scientific">Thermus thermophilus JL-18</name>
    <dbReference type="NCBI Taxonomy" id="798128"/>
    <lineage>
        <taxon>Bacteria</taxon>
        <taxon>Thermotogati</taxon>
        <taxon>Deinococcota</taxon>
        <taxon>Deinococci</taxon>
        <taxon>Thermales</taxon>
        <taxon>Thermaceae</taxon>
        <taxon>Thermus</taxon>
    </lineage>
</organism>